<organism evidence="11 12">
    <name type="scientific">Shimia abyssi</name>
    <dbReference type="NCBI Taxonomy" id="1662395"/>
    <lineage>
        <taxon>Bacteria</taxon>
        <taxon>Pseudomonadati</taxon>
        <taxon>Pseudomonadota</taxon>
        <taxon>Alphaproteobacteria</taxon>
        <taxon>Rhodobacterales</taxon>
        <taxon>Roseobacteraceae</taxon>
    </lineage>
</organism>
<dbReference type="NCBIfam" id="TIGR01842">
    <property type="entry name" value="type_I_sec_PrtD"/>
    <property type="match status" value="1"/>
</dbReference>
<dbReference type="Proteomes" id="UP000240418">
    <property type="component" value="Unassembled WGS sequence"/>
</dbReference>
<evidence type="ECO:0000256" key="6">
    <source>
        <dbReference type="ARBA" id="ARBA00023136"/>
    </source>
</evidence>
<reference evidence="11 12" key="1">
    <citation type="submission" date="2018-03" db="EMBL/GenBank/DDBJ databases">
        <title>Genomic Encyclopedia of Archaeal and Bacterial Type Strains, Phase II (KMG-II): from individual species to whole genera.</title>
        <authorList>
            <person name="Goeker M."/>
        </authorList>
    </citation>
    <scope>NUCLEOTIDE SEQUENCE [LARGE SCALE GENOMIC DNA]</scope>
    <source>
        <strain evidence="11 12">DSM 100673</strain>
    </source>
</reference>
<dbReference type="GO" id="GO:0030256">
    <property type="term" value="C:type I protein secretion system complex"/>
    <property type="evidence" value="ECO:0007669"/>
    <property type="project" value="InterPro"/>
</dbReference>
<feature type="region of interest" description="Disordered" evidence="7">
    <location>
        <begin position="574"/>
        <end position="661"/>
    </location>
</feature>
<keyword evidence="12" id="KW-1185">Reference proteome</keyword>
<dbReference type="PROSITE" id="PS00211">
    <property type="entry name" value="ABC_TRANSPORTER_1"/>
    <property type="match status" value="1"/>
</dbReference>
<dbReference type="Gene3D" id="3.40.50.300">
    <property type="entry name" value="P-loop containing nucleotide triphosphate hydrolases"/>
    <property type="match status" value="1"/>
</dbReference>
<keyword evidence="2 8" id="KW-0812">Transmembrane</keyword>
<evidence type="ECO:0000259" key="9">
    <source>
        <dbReference type="PROSITE" id="PS50893"/>
    </source>
</evidence>
<dbReference type="InterPro" id="IPR011527">
    <property type="entry name" value="ABC1_TM_dom"/>
</dbReference>
<dbReference type="GO" id="GO:0030253">
    <property type="term" value="P:protein secretion by the type I secretion system"/>
    <property type="evidence" value="ECO:0007669"/>
    <property type="project" value="InterPro"/>
</dbReference>
<dbReference type="Gene3D" id="1.20.1560.10">
    <property type="entry name" value="ABC transporter type 1, transmembrane domain"/>
    <property type="match status" value="1"/>
</dbReference>
<protein>
    <submittedName>
        <fullName evidence="11">ATP-binding cassette subfamily C protein</fullName>
    </submittedName>
</protein>
<dbReference type="GO" id="GO:0016887">
    <property type="term" value="F:ATP hydrolysis activity"/>
    <property type="evidence" value="ECO:0007669"/>
    <property type="project" value="InterPro"/>
</dbReference>
<dbReference type="SUPFAM" id="SSF90123">
    <property type="entry name" value="ABC transporter transmembrane region"/>
    <property type="match status" value="1"/>
</dbReference>
<evidence type="ECO:0000256" key="1">
    <source>
        <dbReference type="ARBA" id="ARBA00004651"/>
    </source>
</evidence>
<dbReference type="PROSITE" id="PS50929">
    <property type="entry name" value="ABC_TM1F"/>
    <property type="match status" value="1"/>
</dbReference>
<feature type="transmembrane region" description="Helical" evidence="8">
    <location>
        <begin position="160"/>
        <end position="178"/>
    </location>
</feature>
<dbReference type="GO" id="GO:0005886">
    <property type="term" value="C:plasma membrane"/>
    <property type="evidence" value="ECO:0007669"/>
    <property type="project" value="UniProtKB-SubCell"/>
</dbReference>
<evidence type="ECO:0000256" key="3">
    <source>
        <dbReference type="ARBA" id="ARBA00022741"/>
    </source>
</evidence>
<keyword evidence="5 8" id="KW-1133">Transmembrane helix</keyword>
<dbReference type="InterPro" id="IPR010128">
    <property type="entry name" value="ATPase_T1SS_PrtD-like"/>
</dbReference>
<feature type="transmembrane region" description="Helical" evidence="8">
    <location>
        <begin position="61"/>
        <end position="78"/>
    </location>
</feature>
<dbReference type="InterPro" id="IPR003593">
    <property type="entry name" value="AAA+_ATPase"/>
</dbReference>
<evidence type="ECO:0000256" key="4">
    <source>
        <dbReference type="ARBA" id="ARBA00022840"/>
    </source>
</evidence>
<evidence type="ECO:0000313" key="12">
    <source>
        <dbReference type="Proteomes" id="UP000240418"/>
    </source>
</evidence>
<dbReference type="InterPro" id="IPR039421">
    <property type="entry name" value="Type_1_exporter"/>
</dbReference>
<dbReference type="GO" id="GO:0015421">
    <property type="term" value="F:ABC-type oligopeptide transporter activity"/>
    <property type="evidence" value="ECO:0007669"/>
    <property type="project" value="TreeGrafter"/>
</dbReference>
<dbReference type="InterPro" id="IPR027417">
    <property type="entry name" value="P-loop_NTPase"/>
</dbReference>
<keyword evidence="3" id="KW-0547">Nucleotide-binding</keyword>
<evidence type="ECO:0000256" key="8">
    <source>
        <dbReference type="SAM" id="Phobius"/>
    </source>
</evidence>
<feature type="compositionally biased region" description="Basic and acidic residues" evidence="7">
    <location>
        <begin position="629"/>
        <end position="642"/>
    </location>
</feature>
<keyword evidence="4 11" id="KW-0067">ATP-binding</keyword>
<keyword evidence="6 8" id="KW-0472">Membrane</keyword>
<proteinExistence type="predicted"/>
<evidence type="ECO:0000256" key="2">
    <source>
        <dbReference type="ARBA" id="ARBA00022692"/>
    </source>
</evidence>
<gene>
    <name evidence="11" type="ORF">CLV88_1164</name>
</gene>
<dbReference type="GO" id="GO:0005524">
    <property type="term" value="F:ATP binding"/>
    <property type="evidence" value="ECO:0007669"/>
    <property type="project" value="UniProtKB-KW"/>
</dbReference>
<feature type="transmembrane region" description="Helical" evidence="8">
    <location>
        <begin position="21"/>
        <end position="49"/>
    </location>
</feature>
<dbReference type="Pfam" id="PF00664">
    <property type="entry name" value="ABC_membrane"/>
    <property type="match status" value="1"/>
</dbReference>
<dbReference type="InterPro" id="IPR017871">
    <property type="entry name" value="ABC_transporter-like_CS"/>
</dbReference>
<dbReference type="PANTHER" id="PTHR43394">
    <property type="entry name" value="ATP-DEPENDENT PERMEASE MDL1, MITOCHONDRIAL"/>
    <property type="match status" value="1"/>
</dbReference>
<dbReference type="Pfam" id="PF00005">
    <property type="entry name" value="ABC_tran"/>
    <property type="match status" value="1"/>
</dbReference>
<evidence type="ECO:0000313" key="11">
    <source>
        <dbReference type="EMBL" id="PSL17557.1"/>
    </source>
</evidence>
<dbReference type="EMBL" id="PYGJ01000016">
    <property type="protein sequence ID" value="PSL17557.1"/>
    <property type="molecule type" value="Genomic_DNA"/>
</dbReference>
<comment type="caution">
    <text evidence="11">The sequence shown here is derived from an EMBL/GenBank/DDBJ whole genome shotgun (WGS) entry which is preliminary data.</text>
</comment>
<dbReference type="AlphaFoldDB" id="A0A2P8F784"/>
<sequence length="661" mass="71502">MSNPQLKRGREELRKAWNANRLLFIKTFVFSMFVNALMLTGPIFMLQIYDRVLGSGSEETLVSLFILMAFLFAMMGMLDYARGRLMARAGARFQSRLDERVFGACLDIAARQPDKTIAAQQGLRDLESVQKLLASPVLLAVFDIPWTPLFLMAIYIFHPLLGTVAVIGGSVLISLAILNQWTTSRAVAQANSATVQAEHLAHQYRNDAAIVYSLGMKDAAFKRWLQARGVSLASGISSSDKTGFFSSSTKTLRLFLQSAMLGVGAWVVLQGEMSAGSMIAGSILLGRALAPVEQAIGQWPLVQMAWKGWKRLGELLSTVPPEVQLTDLPKPKASLEAIEITIVPPGERKASLRLVSFDLQPGQAMGVIGPSGSGKSSLAQAITGIWRPVTGALRFDSAGIGQYNQDTLGRYIGYLPQAVTLFDGTIAENIARLNSEPDSEKVVEAAKRAAVHEMIVKLPDGYDTRVSAAASRLSGGQIQRIGLARAMYEDPVILVLDEPNSNLDADGSKALNAAIRQFKADGNAVIIMAHRPAAIQECDTLLVLEDGMRKAFGPRDEVLSQTLRNADIVQKNIPDSKVTPLPRRAAVPGSAKRAADETKAGSRSAADSGSADSNAVEEDKVTTNSDTLTQKEKTRSNLKVDDTDQAFTKSEVSKQKQAENK</sequence>
<feature type="domain" description="ABC transmembrane type-1" evidence="10">
    <location>
        <begin position="28"/>
        <end position="304"/>
    </location>
</feature>
<evidence type="ECO:0000256" key="7">
    <source>
        <dbReference type="SAM" id="MobiDB-lite"/>
    </source>
</evidence>
<dbReference type="InterPro" id="IPR036640">
    <property type="entry name" value="ABC1_TM_sf"/>
</dbReference>
<feature type="domain" description="ABC transporter" evidence="9">
    <location>
        <begin position="335"/>
        <end position="571"/>
    </location>
</feature>
<dbReference type="InterPro" id="IPR003439">
    <property type="entry name" value="ABC_transporter-like_ATP-bd"/>
</dbReference>
<evidence type="ECO:0000256" key="5">
    <source>
        <dbReference type="ARBA" id="ARBA00022989"/>
    </source>
</evidence>
<comment type="subcellular location">
    <subcellularLocation>
        <location evidence="1">Cell membrane</location>
        <topology evidence="1">Multi-pass membrane protein</topology>
    </subcellularLocation>
</comment>
<dbReference type="SUPFAM" id="SSF52540">
    <property type="entry name" value="P-loop containing nucleoside triphosphate hydrolases"/>
    <property type="match status" value="1"/>
</dbReference>
<feature type="compositionally biased region" description="Low complexity" evidence="7">
    <location>
        <begin position="601"/>
        <end position="614"/>
    </location>
</feature>
<accession>A0A2P8F784</accession>
<dbReference type="OrthoDB" id="9808328at2"/>
<feature type="compositionally biased region" description="Basic and acidic residues" evidence="7">
    <location>
        <begin position="651"/>
        <end position="661"/>
    </location>
</feature>
<evidence type="ECO:0000259" key="10">
    <source>
        <dbReference type="PROSITE" id="PS50929"/>
    </source>
</evidence>
<dbReference type="RefSeq" id="WP_106609889.1">
    <property type="nucleotide sequence ID" value="NZ_PYGJ01000016.1"/>
</dbReference>
<dbReference type="PANTHER" id="PTHR43394:SF1">
    <property type="entry name" value="ATP-BINDING CASSETTE SUB-FAMILY B MEMBER 10, MITOCHONDRIAL"/>
    <property type="match status" value="1"/>
</dbReference>
<name>A0A2P8F784_9RHOB</name>
<dbReference type="PROSITE" id="PS50893">
    <property type="entry name" value="ABC_TRANSPORTER_2"/>
    <property type="match status" value="1"/>
</dbReference>
<dbReference type="SMART" id="SM00382">
    <property type="entry name" value="AAA"/>
    <property type="match status" value="1"/>
</dbReference>